<dbReference type="GO" id="GO:0004803">
    <property type="term" value="F:transposase activity"/>
    <property type="evidence" value="ECO:0007669"/>
    <property type="project" value="InterPro"/>
</dbReference>
<dbReference type="RefSeq" id="WP_123174745.1">
    <property type="nucleotide sequence ID" value="NZ_QWDD01000001.1"/>
</dbReference>
<evidence type="ECO:0000313" key="4">
    <source>
        <dbReference type="EMBL" id="RNJ49024.1"/>
    </source>
</evidence>
<evidence type="ECO:0000313" key="6">
    <source>
        <dbReference type="EMBL" id="RNJ49161.1"/>
    </source>
</evidence>
<keyword evidence="10" id="KW-1185">Reference proteome</keyword>
<name>A0A3M9XLZ1_9HYPH</name>
<dbReference type="PANTHER" id="PTHR33055">
    <property type="entry name" value="TRANSPOSASE FOR INSERTION SEQUENCE ELEMENT IS1111A"/>
    <property type="match status" value="1"/>
</dbReference>
<evidence type="ECO:0000259" key="2">
    <source>
        <dbReference type="Pfam" id="PF02371"/>
    </source>
</evidence>
<protein>
    <submittedName>
        <fullName evidence="4">IS110 family transposase</fullName>
    </submittedName>
</protein>
<dbReference type="EMBL" id="QWDD01000001">
    <property type="protein sequence ID" value="RNJ49161.1"/>
    <property type="molecule type" value="Genomic_DNA"/>
</dbReference>
<comment type="caution">
    <text evidence="4">The sequence shown here is derived from an EMBL/GenBank/DDBJ whole genome shotgun (WGS) entry which is preliminary data.</text>
</comment>
<evidence type="ECO:0000313" key="5">
    <source>
        <dbReference type="EMBL" id="RNJ49070.1"/>
    </source>
</evidence>
<dbReference type="EMBL" id="QWDD01000001">
    <property type="protein sequence ID" value="RNJ50314.1"/>
    <property type="molecule type" value="Genomic_DNA"/>
</dbReference>
<proteinExistence type="predicted"/>
<dbReference type="GO" id="GO:0006313">
    <property type="term" value="P:DNA transposition"/>
    <property type="evidence" value="ECO:0007669"/>
    <property type="project" value="InterPro"/>
</dbReference>
<dbReference type="Proteomes" id="UP000268623">
    <property type="component" value="Unassembled WGS sequence"/>
</dbReference>
<dbReference type="OrthoDB" id="8261795at2"/>
<evidence type="ECO:0000313" key="9">
    <source>
        <dbReference type="EMBL" id="RNJ50314.1"/>
    </source>
</evidence>
<dbReference type="AlphaFoldDB" id="A0A3M9XLZ1"/>
<dbReference type="EMBL" id="QWDD01000001">
    <property type="protein sequence ID" value="RNJ49024.1"/>
    <property type="molecule type" value="Genomic_DNA"/>
</dbReference>
<evidence type="ECO:0000313" key="3">
    <source>
        <dbReference type="EMBL" id="RNJ48749.1"/>
    </source>
</evidence>
<gene>
    <name evidence="3" type="ORF">D1O30_03005</name>
    <name evidence="4" type="ORF">D1O30_04770</name>
    <name evidence="5" type="ORF">D1O30_05070</name>
    <name evidence="6" type="ORF">D1O30_05655</name>
    <name evidence="7" type="ORF">D1O30_06100</name>
    <name evidence="8" type="ORF">D1O30_10700</name>
    <name evidence="9" type="ORF">D1O30_12630</name>
</gene>
<evidence type="ECO:0000313" key="7">
    <source>
        <dbReference type="EMBL" id="RNJ49233.1"/>
    </source>
</evidence>
<feature type="domain" description="Transposase IS116/IS110/IS902 C-terminal" evidence="2">
    <location>
        <begin position="201"/>
        <end position="284"/>
    </location>
</feature>
<dbReference type="InterPro" id="IPR002525">
    <property type="entry name" value="Transp_IS110-like_N"/>
</dbReference>
<evidence type="ECO:0000313" key="8">
    <source>
        <dbReference type="EMBL" id="RNJ49998.1"/>
    </source>
</evidence>
<feature type="domain" description="Transposase IS110-like N-terminal" evidence="1">
    <location>
        <begin position="17"/>
        <end position="155"/>
    </location>
</feature>
<dbReference type="PANTHER" id="PTHR33055:SF13">
    <property type="entry name" value="TRANSPOSASE"/>
    <property type="match status" value="1"/>
</dbReference>
<dbReference type="EMBL" id="QWDD01000001">
    <property type="protein sequence ID" value="RNJ48749.1"/>
    <property type="molecule type" value="Genomic_DNA"/>
</dbReference>
<dbReference type="InterPro" id="IPR003346">
    <property type="entry name" value="Transposase_20"/>
</dbReference>
<evidence type="ECO:0000313" key="10">
    <source>
        <dbReference type="Proteomes" id="UP000268623"/>
    </source>
</evidence>
<evidence type="ECO:0000259" key="1">
    <source>
        <dbReference type="Pfam" id="PF01548"/>
    </source>
</evidence>
<dbReference type="EMBL" id="QWDD01000001">
    <property type="protein sequence ID" value="RNJ49070.1"/>
    <property type="molecule type" value="Genomic_DNA"/>
</dbReference>
<dbReference type="EMBL" id="QWDD01000001">
    <property type="protein sequence ID" value="RNJ49998.1"/>
    <property type="molecule type" value="Genomic_DNA"/>
</dbReference>
<dbReference type="Pfam" id="PF02371">
    <property type="entry name" value="Transposase_20"/>
    <property type="match status" value="1"/>
</dbReference>
<reference evidence="4 10" key="1">
    <citation type="submission" date="2018-08" db="EMBL/GenBank/DDBJ databases">
        <title>Genome sequence of Methylocystis hirsuta CSC1, a methanotroph able to accumulate PHAs.</title>
        <authorList>
            <person name="Bordel S."/>
            <person name="Rodriguez E."/>
            <person name="Gancedo J."/>
            <person name="Munoz R."/>
        </authorList>
    </citation>
    <scope>NUCLEOTIDE SEQUENCE [LARGE SCALE GENOMIC DNA]</scope>
    <source>
        <strain evidence="4 10">CSC1</strain>
    </source>
</reference>
<organism evidence="4 10">
    <name type="scientific">Methylocystis hirsuta</name>
    <dbReference type="NCBI Taxonomy" id="369798"/>
    <lineage>
        <taxon>Bacteria</taxon>
        <taxon>Pseudomonadati</taxon>
        <taxon>Pseudomonadota</taxon>
        <taxon>Alphaproteobacteria</taxon>
        <taxon>Hyphomicrobiales</taxon>
        <taxon>Methylocystaceae</taxon>
        <taxon>Methylocystis</taxon>
    </lineage>
</organism>
<sequence>MQGKALPDQSAQAQVYVGVDVCKDWLDVYFHPLGKALRIANDRHGLKHLKRACEGVAIARLVLEATGKYHRQAHRSLHAAGLPVAVVNPLRSRLFAEAVGALAKTDRIDARMLALLGARLDPAAAPPAGEAMDGLQELVRARQSAVADKTALSNRAGEAETDFLRVELAQLIAEAERHIARLDEEIGRRIDTDERLAERFRILLSIKGVGPIAAMTLLSCLGEIGACSGKGAAMLAGLAPIARDSGDKNGQRRIRGGRAHVRTALYMAAVAAARWNPDLAAFYKRLRENGKAAKIAITAVMRKIVVLANVLIRENRQWTPTRP</sequence>
<dbReference type="EMBL" id="QWDD01000001">
    <property type="protein sequence ID" value="RNJ49233.1"/>
    <property type="molecule type" value="Genomic_DNA"/>
</dbReference>
<dbReference type="GO" id="GO:0003677">
    <property type="term" value="F:DNA binding"/>
    <property type="evidence" value="ECO:0007669"/>
    <property type="project" value="InterPro"/>
</dbReference>
<accession>A0A3M9XLZ1</accession>
<dbReference type="Pfam" id="PF01548">
    <property type="entry name" value="DEDD_Tnp_IS110"/>
    <property type="match status" value="1"/>
</dbReference>
<dbReference type="InterPro" id="IPR047650">
    <property type="entry name" value="Transpos_IS110"/>
</dbReference>